<protein>
    <recommendedName>
        <fullName evidence="3">Excisionase</fullName>
    </recommendedName>
</protein>
<comment type="caution">
    <text evidence="1">The sequence shown here is derived from an EMBL/GenBank/DDBJ whole genome shotgun (WGS) entry which is preliminary data.</text>
</comment>
<dbReference type="InterPro" id="IPR038146">
    <property type="entry name" value="933W_put_Xis_sf"/>
</dbReference>
<name>A0A3N5YFH5_9ALTE</name>
<reference evidence="1 2" key="1">
    <citation type="submission" date="2018-11" db="EMBL/GenBank/DDBJ databases">
        <authorList>
            <person name="Ye M.-Q."/>
            <person name="Du Z.-J."/>
        </authorList>
    </citation>
    <scope>NUCLEOTIDE SEQUENCE [LARGE SCALE GENOMIC DNA]</scope>
    <source>
        <strain evidence="1 2">U0105</strain>
    </source>
</reference>
<organism evidence="1 2">
    <name type="scientific">Alteromonas sediminis</name>
    <dbReference type="NCBI Taxonomy" id="2259342"/>
    <lineage>
        <taxon>Bacteria</taxon>
        <taxon>Pseudomonadati</taxon>
        <taxon>Pseudomonadota</taxon>
        <taxon>Gammaproteobacteria</taxon>
        <taxon>Alteromonadales</taxon>
        <taxon>Alteromonadaceae</taxon>
        <taxon>Alteromonas/Salinimonas group</taxon>
        <taxon>Alteromonas</taxon>
    </lineage>
</organism>
<dbReference type="Pfam" id="PF06806">
    <property type="entry name" value="DUF1233"/>
    <property type="match status" value="1"/>
</dbReference>
<dbReference type="Proteomes" id="UP000275281">
    <property type="component" value="Unassembled WGS sequence"/>
</dbReference>
<dbReference type="OrthoDB" id="8779418at2"/>
<gene>
    <name evidence="1" type="ORF">DRW07_05235</name>
</gene>
<sequence>MKNTPFKADSRLIQLGWVHPRVIEALKGLTSDQLSTRRKSGKFVEGKHWMKDPMGTVMWNFENLDAWIEGVE</sequence>
<keyword evidence="2" id="KW-1185">Reference proteome</keyword>
<proteinExistence type="predicted"/>
<evidence type="ECO:0008006" key="3">
    <source>
        <dbReference type="Google" id="ProtNLM"/>
    </source>
</evidence>
<evidence type="ECO:0000313" key="2">
    <source>
        <dbReference type="Proteomes" id="UP000275281"/>
    </source>
</evidence>
<dbReference type="Gene3D" id="1.10.1660.60">
    <property type="entry name" value="Putative excisionased domain DUF1233"/>
    <property type="match status" value="1"/>
</dbReference>
<dbReference type="InterPro" id="IPR009634">
    <property type="entry name" value="Put_exci"/>
</dbReference>
<dbReference type="AlphaFoldDB" id="A0A3N5YFH5"/>
<accession>A0A3N5YFH5</accession>
<dbReference type="EMBL" id="RPOK01000001">
    <property type="protein sequence ID" value="RPJ68795.1"/>
    <property type="molecule type" value="Genomic_DNA"/>
</dbReference>
<dbReference type="RefSeq" id="WP_124026795.1">
    <property type="nucleotide sequence ID" value="NZ_JBHRSN010000005.1"/>
</dbReference>
<evidence type="ECO:0000313" key="1">
    <source>
        <dbReference type="EMBL" id="RPJ68795.1"/>
    </source>
</evidence>